<dbReference type="Pfam" id="PF02493">
    <property type="entry name" value="MORN"/>
    <property type="match status" value="3"/>
</dbReference>
<gene>
    <name evidence="13" type="ORF">PCOAH_00048780</name>
</gene>
<feature type="repeat" description="WD" evidence="12">
    <location>
        <begin position="383"/>
        <end position="418"/>
    </location>
</feature>
<dbReference type="GO" id="GO:0036157">
    <property type="term" value="C:outer dynein arm"/>
    <property type="evidence" value="ECO:0007669"/>
    <property type="project" value="TreeGrafter"/>
</dbReference>
<keyword evidence="4 12" id="KW-0853">WD repeat</keyword>
<dbReference type="GO" id="GO:0003341">
    <property type="term" value="P:cilium movement"/>
    <property type="evidence" value="ECO:0007669"/>
    <property type="project" value="TreeGrafter"/>
</dbReference>
<dbReference type="Proteomes" id="UP000092716">
    <property type="component" value="Chromosome 13"/>
</dbReference>
<dbReference type="EMBL" id="CP016251">
    <property type="protein sequence ID" value="ANQ10643.1"/>
    <property type="molecule type" value="Genomic_DNA"/>
</dbReference>
<comment type="subcellular location">
    <subcellularLocation>
        <location evidence="1">Cytoplasm</location>
        <location evidence="1">Cytoskeleton</location>
        <location evidence="1">Cilium axoneme</location>
    </subcellularLocation>
</comment>
<dbReference type="SMART" id="SM00320">
    <property type="entry name" value="WD40"/>
    <property type="match status" value="2"/>
</dbReference>
<evidence type="ECO:0000256" key="7">
    <source>
        <dbReference type="ARBA" id="ARBA00023017"/>
    </source>
</evidence>
<keyword evidence="5" id="KW-0493">Microtubule</keyword>
<dbReference type="InterPro" id="IPR001680">
    <property type="entry name" value="WD40_rpt"/>
</dbReference>
<proteinExistence type="inferred from homology"/>
<evidence type="ECO:0000256" key="4">
    <source>
        <dbReference type="ARBA" id="ARBA00022574"/>
    </source>
</evidence>
<comment type="similarity">
    <text evidence="2">Belongs to the dynein intermediate chain family.</text>
</comment>
<evidence type="ECO:0000256" key="12">
    <source>
        <dbReference type="PROSITE-ProRule" id="PRU00221"/>
    </source>
</evidence>
<dbReference type="InterPro" id="IPR019775">
    <property type="entry name" value="WD40_repeat_CS"/>
</dbReference>
<keyword evidence="7" id="KW-0243">Dynein</keyword>
<dbReference type="OrthoDB" id="366230at2759"/>
<keyword evidence="11" id="KW-0966">Cell projection</keyword>
<dbReference type="PANTHER" id="PTHR12442">
    <property type="entry name" value="DYNEIN INTERMEDIATE CHAIN"/>
    <property type="match status" value="1"/>
</dbReference>
<keyword evidence="9" id="KW-0505">Motor protein</keyword>
<evidence type="ECO:0000256" key="6">
    <source>
        <dbReference type="ARBA" id="ARBA00022737"/>
    </source>
</evidence>
<keyword evidence="3" id="KW-0963">Cytoplasm</keyword>
<reference evidence="14" key="1">
    <citation type="submission" date="2016-06" db="EMBL/GenBank/DDBJ databases">
        <title>First high quality genome sequence of Plasmodium coatneyi using continuous long reads from single molecule, real-time sequencing.</title>
        <authorList>
            <person name="Chien J.-T."/>
            <person name="Pakala S.B."/>
            <person name="Geraldo J.A."/>
            <person name="Lapp S.A."/>
            <person name="Barnwell J.W."/>
            <person name="Kissinger J.C."/>
            <person name="Galinski M.R."/>
            <person name="Humphrey J.C."/>
        </authorList>
    </citation>
    <scope>NUCLEOTIDE SEQUENCE [LARGE SCALE GENOMIC DNA]</scope>
    <source>
        <strain evidence="14">Hackeri</strain>
    </source>
</reference>
<accession>A0A1B1E6N5</accession>
<evidence type="ECO:0000256" key="5">
    <source>
        <dbReference type="ARBA" id="ARBA00022701"/>
    </source>
</evidence>
<dbReference type="Gene3D" id="2.130.10.10">
    <property type="entry name" value="YVTN repeat-like/Quinoprotein amine dehydrogenase"/>
    <property type="match status" value="1"/>
</dbReference>
<dbReference type="InterPro" id="IPR015943">
    <property type="entry name" value="WD40/YVTN_repeat-like_dom_sf"/>
</dbReference>
<evidence type="ECO:0000256" key="8">
    <source>
        <dbReference type="ARBA" id="ARBA00023069"/>
    </source>
</evidence>
<evidence type="ECO:0000256" key="11">
    <source>
        <dbReference type="ARBA" id="ARBA00023273"/>
    </source>
</evidence>
<protein>
    <submittedName>
        <fullName evidence="13">Dynein-associated protein</fullName>
    </submittedName>
</protein>
<dbReference type="InterPro" id="IPR050687">
    <property type="entry name" value="Dynein_IC"/>
</dbReference>
<evidence type="ECO:0000256" key="9">
    <source>
        <dbReference type="ARBA" id="ARBA00023175"/>
    </source>
</evidence>
<evidence type="ECO:0000313" key="14">
    <source>
        <dbReference type="Proteomes" id="UP000092716"/>
    </source>
</evidence>
<dbReference type="GO" id="GO:0036158">
    <property type="term" value="P:outer dynein arm assembly"/>
    <property type="evidence" value="ECO:0007669"/>
    <property type="project" value="TreeGrafter"/>
</dbReference>
<keyword evidence="6" id="KW-0677">Repeat</keyword>
<organism evidence="13 14">
    <name type="scientific">Plasmodium coatneyi</name>
    <dbReference type="NCBI Taxonomy" id="208452"/>
    <lineage>
        <taxon>Eukaryota</taxon>
        <taxon>Sar</taxon>
        <taxon>Alveolata</taxon>
        <taxon>Apicomplexa</taxon>
        <taxon>Aconoidasida</taxon>
        <taxon>Haemosporida</taxon>
        <taxon>Plasmodiidae</taxon>
        <taxon>Plasmodium</taxon>
    </lineage>
</organism>
<dbReference type="PROSITE" id="PS00678">
    <property type="entry name" value="WD_REPEATS_1"/>
    <property type="match status" value="1"/>
</dbReference>
<dbReference type="GeneID" id="30911609"/>
<dbReference type="SUPFAM" id="SSF82185">
    <property type="entry name" value="Histone H3 K4-specific methyltransferase SET7/9 N-terminal domain"/>
    <property type="match status" value="1"/>
</dbReference>
<keyword evidence="14" id="KW-1185">Reference proteome</keyword>
<dbReference type="Pfam" id="PF00400">
    <property type="entry name" value="WD40"/>
    <property type="match status" value="1"/>
</dbReference>
<dbReference type="GO" id="GO:0005874">
    <property type="term" value="C:microtubule"/>
    <property type="evidence" value="ECO:0007669"/>
    <property type="project" value="UniProtKB-KW"/>
</dbReference>
<dbReference type="InterPro" id="IPR036322">
    <property type="entry name" value="WD40_repeat_dom_sf"/>
</dbReference>
<dbReference type="VEuPathDB" id="PlasmoDB:PCOAH_00048780"/>
<evidence type="ECO:0000256" key="2">
    <source>
        <dbReference type="ARBA" id="ARBA00011059"/>
    </source>
</evidence>
<evidence type="ECO:0000256" key="1">
    <source>
        <dbReference type="ARBA" id="ARBA00004430"/>
    </source>
</evidence>
<keyword evidence="10" id="KW-0206">Cytoskeleton</keyword>
<dbReference type="PANTHER" id="PTHR12442:SF7">
    <property type="entry name" value="DYNEIN AXONEMAL INTERMEDIATE CHAIN 2"/>
    <property type="match status" value="1"/>
</dbReference>
<sequence length="781" mass="90591">MSQIVYLDEEKTRGRYTYPNGNVYVGEFKNEKFHGQGTLAFKDKGEYRGTWENGKLVQGQYYYSDGLQYEERWKYLVDSPYFFNEEINKDEIIVKEEKTNAFLDDIYDIGDGYCKVKESLVYRFSDDKLVRQVNAREKSWIENHCSNRCRCRDVVTTTPPLHFADMIDYYHCYTKKRSDVGLPCGFTKSKSQVIGRIEPNGELQKKYMLKENIYYSDENVKKRSECYVNIESVKLQNKFFYHNEGGWTKDIDITDQQNKIKYVKRLDKDINTINSVKILMNETTRIINKNNSIGIYKEYFQDENETEEEFRVKSMLVIKDKVRKYPRYVTSIKWSTDSSHKLAISYCVNNYKQILNDSPKNCLLYNLNEINNPYQILFSKTFIKCLRFNHKNSDLLLAGSYDGTVNLWDLRKKNTLCESSSNHASHKNIVQDVIWLQTKTNNHCLSVSNDGLCLLWDIRNFNEHIESFSLHKDSGEVCHMVETANLDAASLKNSQGGVDISQFVTQTGNLTRTAETGVANQALPTTGTGIGGPNGVDPIGPSGNLCYSANCLEWNLEAGPSKILVGTDEGYVLSLSKRQAKNLEMLQKYGASNEKHLSSITSIKRIPINLKYFLSTDKWGFNIWSEDIKFPIISNYYDECVINKGLWITDSSFFILARKDGYLDFWNLLYNFNEPIIQHKVCNSSITEIDAHMNNKYIAIGNEQGDTHILKLGCTFCRNTSEEKNALDQLFERESKREKNLEYIRKQLNCFRKKRECLNMQDVHISDDVVEDTQREYESLL</sequence>
<evidence type="ECO:0000256" key="3">
    <source>
        <dbReference type="ARBA" id="ARBA00022490"/>
    </source>
</evidence>
<evidence type="ECO:0000256" key="10">
    <source>
        <dbReference type="ARBA" id="ARBA00023212"/>
    </source>
</evidence>
<keyword evidence="8" id="KW-0969">Cilium</keyword>
<dbReference type="GO" id="GO:0045504">
    <property type="term" value="F:dynein heavy chain binding"/>
    <property type="evidence" value="ECO:0007669"/>
    <property type="project" value="TreeGrafter"/>
</dbReference>
<dbReference type="Gene3D" id="2.20.110.10">
    <property type="entry name" value="Histone H3 K4-specific methyltransferase SET7/9 N-terminal domain"/>
    <property type="match status" value="1"/>
</dbReference>
<dbReference type="AlphaFoldDB" id="A0A1B1E6N5"/>
<dbReference type="KEGG" id="pcot:PCOAH_00048780"/>
<dbReference type="RefSeq" id="XP_019917338.1">
    <property type="nucleotide sequence ID" value="XM_020061661.1"/>
</dbReference>
<name>A0A1B1E6N5_9APIC</name>
<dbReference type="SMART" id="SM00698">
    <property type="entry name" value="MORN"/>
    <property type="match status" value="2"/>
</dbReference>
<dbReference type="SUPFAM" id="SSF50978">
    <property type="entry name" value="WD40 repeat-like"/>
    <property type="match status" value="1"/>
</dbReference>
<dbReference type="PROSITE" id="PS50082">
    <property type="entry name" value="WD_REPEATS_2"/>
    <property type="match status" value="1"/>
</dbReference>
<dbReference type="InterPro" id="IPR003409">
    <property type="entry name" value="MORN"/>
</dbReference>
<dbReference type="GO" id="GO:0045503">
    <property type="term" value="F:dynein light chain binding"/>
    <property type="evidence" value="ECO:0007669"/>
    <property type="project" value="TreeGrafter"/>
</dbReference>
<evidence type="ECO:0000313" key="13">
    <source>
        <dbReference type="EMBL" id="ANQ10643.1"/>
    </source>
</evidence>